<evidence type="ECO:0000313" key="2">
    <source>
        <dbReference type="Proteomes" id="UP001055439"/>
    </source>
</evidence>
<name>A0A9E7KQF1_9LILI</name>
<dbReference type="AlphaFoldDB" id="A0A9E7KQF1"/>
<dbReference type="EMBL" id="CP097510">
    <property type="protein sequence ID" value="URE24034.1"/>
    <property type="molecule type" value="Genomic_DNA"/>
</dbReference>
<dbReference type="Proteomes" id="UP001055439">
    <property type="component" value="Chromosome 8"/>
</dbReference>
<evidence type="ECO:0000313" key="1">
    <source>
        <dbReference type="EMBL" id="URE24034.1"/>
    </source>
</evidence>
<accession>A0A9E7KQF1</accession>
<gene>
    <name evidence="1" type="ORF">MUK42_07907</name>
</gene>
<protein>
    <submittedName>
        <fullName evidence="1">BRCA1 C Terminus (BRCT) domain</fullName>
    </submittedName>
</protein>
<organism evidence="1 2">
    <name type="scientific">Musa troglodytarum</name>
    <name type="common">fe'i banana</name>
    <dbReference type="NCBI Taxonomy" id="320322"/>
    <lineage>
        <taxon>Eukaryota</taxon>
        <taxon>Viridiplantae</taxon>
        <taxon>Streptophyta</taxon>
        <taxon>Embryophyta</taxon>
        <taxon>Tracheophyta</taxon>
        <taxon>Spermatophyta</taxon>
        <taxon>Magnoliopsida</taxon>
        <taxon>Liliopsida</taxon>
        <taxon>Zingiberales</taxon>
        <taxon>Musaceae</taxon>
        <taxon>Musa</taxon>
    </lineage>
</organism>
<dbReference type="OrthoDB" id="251770at2759"/>
<keyword evidence="2" id="KW-1185">Reference proteome</keyword>
<proteinExistence type="predicted"/>
<sequence length="125" mass="13700">MSSTPHLKPPPFPPRKGHGEVFAPSLFLDGENAFNPRKQRLPSPPSFPTFKAPIPLTSSFPDLGLDLYQLDQSFLSAIRYLGGSLKFERLGLLGIEVTVNGDVRIAEEKRLGGFATLDHTRSAPN</sequence>
<reference evidence="1" key="1">
    <citation type="submission" date="2022-05" db="EMBL/GenBank/DDBJ databases">
        <title>The Musa troglodytarum L. genome provides insights into the mechanism of non-climacteric behaviour and enrichment of carotenoids.</title>
        <authorList>
            <person name="Wang J."/>
        </authorList>
    </citation>
    <scope>NUCLEOTIDE SEQUENCE</scope>
    <source>
        <tissue evidence="1">Leaf</tissue>
    </source>
</reference>